<comment type="caution">
    <text evidence="1">The sequence shown here is derived from an EMBL/GenBank/DDBJ whole genome shotgun (WGS) entry which is preliminary data.</text>
</comment>
<sequence length="135" mass="15402">MKNNCSSIHPKQMLLVHKDHPSNFSSIHTLCEFPSWPWLCVMSRPLKTELVADGCRRLRAFQAKLKCQNRYHLHHLSQVQSLAALYIFRMHSGLVEELHLVWLQVIQYAGLIPARSFSQAQQKGISGCTPGCCSM</sequence>
<evidence type="ECO:0000313" key="1">
    <source>
        <dbReference type="EMBL" id="KAG2630085.1"/>
    </source>
</evidence>
<reference evidence="1" key="1">
    <citation type="submission" date="2020-05" db="EMBL/GenBank/DDBJ databases">
        <title>WGS assembly of Panicum virgatum.</title>
        <authorList>
            <person name="Lovell J.T."/>
            <person name="Jenkins J."/>
            <person name="Shu S."/>
            <person name="Juenger T.E."/>
            <person name="Schmutz J."/>
        </authorList>
    </citation>
    <scope>NUCLEOTIDE SEQUENCE</scope>
    <source>
        <strain evidence="1">AP13</strain>
    </source>
</reference>
<name>A0A8T0V6Z9_PANVG</name>
<keyword evidence="2" id="KW-1185">Reference proteome</keyword>
<dbReference type="EMBL" id="CM029041">
    <property type="protein sequence ID" value="KAG2630085.1"/>
    <property type="molecule type" value="Genomic_DNA"/>
</dbReference>
<accession>A0A8T0V6Z9</accession>
<organism evidence="1 2">
    <name type="scientific">Panicum virgatum</name>
    <name type="common">Blackwell switchgrass</name>
    <dbReference type="NCBI Taxonomy" id="38727"/>
    <lineage>
        <taxon>Eukaryota</taxon>
        <taxon>Viridiplantae</taxon>
        <taxon>Streptophyta</taxon>
        <taxon>Embryophyta</taxon>
        <taxon>Tracheophyta</taxon>
        <taxon>Spermatophyta</taxon>
        <taxon>Magnoliopsida</taxon>
        <taxon>Liliopsida</taxon>
        <taxon>Poales</taxon>
        <taxon>Poaceae</taxon>
        <taxon>PACMAD clade</taxon>
        <taxon>Panicoideae</taxon>
        <taxon>Panicodae</taxon>
        <taxon>Paniceae</taxon>
        <taxon>Panicinae</taxon>
        <taxon>Panicum</taxon>
        <taxon>Panicum sect. Hiantes</taxon>
    </lineage>
</organism>
<protein>
    <submittedName>
        <fullName evidence="1">Uncharacterized protein</fullName>
    </submittedName>
</protein>
<evidence type="ECO:0000313" key="2">
    <source>
        <dbReference type="Proteomes" id="UP000823388"/>
    </source>
</evidence>
<proteinExistence type="predicted"/>
<gene>
    <name evidence="1" type="ORF">PVAP13_3KG491603</name>
</gene>
<dbReference type="Proteomes" id="UP000823388">
    <property type="component" value="Chromosome 3K"/>
</dbReference>
<dbReference type="EMBL" id="CM029041">
    <property type="protein sequence ID" value="KAG2630084.1"/>
    <property type="molecule type" value="Genomic_DNA"/>
</dbReference>
<dbReference type="AlphaFoldDB" id="A0A8T0V6Z9"/>